<dbReference type="AlphaFoldDB" id="A0A1M4ZDS0"/>
<feature type="transmembrane region" description="Helical" evidence="1">
    <location>
        <begin position="6"/>
        <end position="24"/>
    </location>
</feature>
<evidence type="ECO:0008006" key="4">
    <source>
        <dbReference type="Google" id="ProtNLM"/>
    </source>
</evidence>
<evidence type="ECO:0000313" key="3">
    <source>
        <dbReference type="Proteomes" id="UP000184108"/>
    </source>
</evidence>
<feature type="transmembrane region" description="Helical" evidence="1">
    <location>
        <begin position="110"/>
        <end position="127"/>
    </location>
</feature>
<dbReference type="EMBL" id="FQVE01000002">
    <property type="protein sequence ID" value="SHF16105.1"/>
    <property type="molecule type" value="Genomic_DNA"/>
</dbReference>
<accession>A0A1M4ZDS0</accession>
<organism evidence="2 3">
    <name type="scientific">Chryseobacterium vrystaatense</name>
    <dbReference type="NCBI Taxonomy" id="307480"/>
    <lineage>
        <taxon>Bacteria</taxon>
        <taxon>Pseudomonadati</taxon>
        <taxon>Bacteroidota</taxon>
        <taxon>Flavobacteriia</taxon>
        <taxon>Flavobacteriales</taxon>
        <taxon>Weeksellaceae</taxon>
        <taxon>Chryseobacterium group</taxon>
        <taxon>Chryseobacterium</taxon>
    </lineage>
</organism>
<dbReference type="Proteomes" id="UP000184108">
    <property type="component" value="Unassembled WGS sequence"/>
</dbReference>
<dbReference type="RefSeq" id="WP_073172399.1">
    <property type="nucleotide sequence ID" value="NZ_FQVE01000002.1"/>
</dbReference>
<keyword evidence="1" id="KW-0812">Transmembrane</keyword>
<name>A0A1M4ZDS0_9FLAO</name>
<gene>
    <name evidence="2" type="ORF">SAMN02787073_1566</name>
</gene>
<sequence>MKQKFYKSQILIIFIIILGLGLTLKQFDQYKQTMSENNILNEKVIKQNCHSAPRMKSTVWINANKKVYSIEMPYDKCVNYPIGSYIKAFYSANNDEFIYEVTTPKYSKNIVLLVICLLIALLPWQYINKKWFVKG</sequence>
<protein>
    <recommendedName>
        <fullName evidence="4">DUF3592 domain-containing protein</fullName>
    </recommendedName>
</protein>
<reference evidence="3" key="1">
    <citation type="submission" date="2016-11" db="EMBL/GenBank/DDBJ databases">
        <authorList>
            <person name="Varghese N."/>
            <person name="Submissions S."/>
        </authorList>
    </citation>
    <scope>NUCLEOTIDE SEQUENCE [LARGE SCALE GENOMIC DNA]</scope>
    <source>
        <strain evidence="3">YR203</strain>
    </source>
</reference>
<evidence type="ECO:0000313" key="2">
    <source>
        <dbReference type="EMBL" id="SHF16105.1"/>
    </source>
</evidence>
<keyword evidence="1" id="KW-1133">Transmembrane helix</keyword>
<keyword evidence="1" id="KW-0472">Membrane</keyword>
<proteinExistence type="predicted"/>
<evidence type="ECO:0000256" key="1">
    <source>
        <dbReference type="SAM" id="Phobius"/>
    </source>
</evidence>